<organism evidence="2 3">
    <name type="scientific">Streptomyces melanosporofaciens</name>
    <dbReference type="NCBI Taxonomy" id="67327"/>
    <lineage>
        <taxon>Bacteria</taxon>
        <taxon>Bacillati</taxon>
        <taxon>Actinomycetota</taxon>
        <taxon>Actinomycetes</taxon>
        <taxon>Kitasatosporales</taxon>
        <taxon>Streptomycetaceae</taxon>
        <taxon>Streptomyces</taxon>
        <taxon>Streptomyces violaceusniger group</taxon>
    </lineage>
</organism>
<dbReference type="AlphaFoldDB" id="A0A1H4KQ00"/>
<sequence>MITNPTSQRSLRAHRPKRLSQRVATTGEYIARLAARLTDRDRWLARMLYEHKVLTTHQITEIAYPSSRAANLRLLQLYKWRLLDRFQPFIASGTAPMHYVLDVAGAAVVAREDGLDPRDLDYRHERAIGIAHSLRLAHTVGTNAFFTALIAHSRNMDASGQLTAWWSEARCKRHFGDIVRPDGYGRWHEHHSAFEWFLEFDFGTERPDRVAAKLPGYAKLATTTGITTPILLWMPTTRRETRVRHALTTALSTLDDPTLVPVATSSADFVSNDRDAHPATARWQPLDGRQLTSRRLTLAELGRAWPHLPPLPPSSSASVATGSSDSWSDLLPPSPLAPGPTPRRRTRRSDMGNIAGARHGAPTS</sequence>
<feature type="region of interest" description="Disordered" evidence="1">
    <location>
        <begin position="304"/>
        <end position="364"/>
    </location>
</feature>
<evidence type="ECO:0000313" key="3">
    <source>
        <dbReference type="Proteomes" id="UP000198609"/>
    </source>
</evidence>
<evidence type="ECO:0000313" key="2">
    <source>
        <dbReference type="EMBL" id="SEB60002.1"/>
    </source>
</evidence>
<reference evidence="3" key="1">
    <citation type="submission" date="2016-10" db="EMBL/GenBank/DDBJ databases">
        <authorList>
            <person name="Varghese N."/>
            <person name="Submissions S."/>
        </authorList>
    </citation>
    <scope>NUCLEOTIDE SEQUENCE [LARGE SCALE GENOMIC DNA]</scope>
    <source>
        <strain evidence="3">DSM 40318</strain>
    </source>
</reference>
<dbReference type="Pfam" id="PF13814">
    <property type="entry name" value="Replic_Relax"/>
    <property type="match status" value="1"/>
</dbReference>
<protein>
    <submittedName>
        <fullName evidence="2">Replication-relaxation</fullName>
    </submittedName>
</protein>
<proteinExistence type="predicted"/>
<dbReference type="Proteomes" id="UP000198609">
    <property type="component" value="Unassembled WGS sequence"/>
</dbReference>
<evidence type="ECO:0000256" key="1">
    <source>
        <dbReference type="SAM" id="MobiDB-lite"/>
    </source>
</evidence>
<gene>
    <name evidence="2" type="ORF">SAMN04490356_0862</name>
</gene>
<dbReference type="RefSeq" id="WP_093460388.1">
    <property type="nucleotide sequence ID" value="NZ_FNST01000002.1"/>
</dbReference>
<keyword evidence="3" id="KW-1185">Reference proteome</keyword>
<dbReference type="InterPro" id="IPR025855">
    <property type="entry name" value="Replic_Relax"/>
</dbReference>
<name>A0A1H4KQ00_STRMJ</name>
<feature type="compositionally biased region" description="Low complexity" evidence="1">
    <location>
        <begin position="314"/>
        <end position="331"/>
    </location>
</feature>
<accession>A0A1H4KQ00</accession>
<dbReference type="EMBL" id="FNST01000002">
    <property type="protein sequence ID" value="SEB60002.1"/>
    <property type="molecule type" value="Genomic_DNA"/>
</dbReference>
<feature type="compositionally biased region" description="Pro residues" evidence="1">
    <location>
        <begin position="332"/>
        <end position="341"/>
    </location>
</feature>